<sequence length="83" mass="8900">MVKVMAKELKGTAITANCVAPGPVATDMFFAGKSEETVRRVVEENPMGRLGETEDIVPVVGFLCTDDGQWVNGQVIRVNGGYV</sequence>
<dbReference type="PRINTS" id="PR00081">
    <property type="entry name" value="GDHRDH"/>
</dbReference>
<evidence type="ECO:0000256" key="2">
    <source>
        <dbReference type="ARBA" id="ARBA00023002"/>
    </source>
</evidence>
<dbReference type="Pfam" id="PF13561">
    <property type="entry name" value="adh_short_C2"/>
    <property type="match status" value="1"/>
</dbReference>
<accession>A0A9E7GK95</accession>
<keyword evidence="2" id="KW-0560">Oxidoreductase</keyword>
<comment type="similarity">
    <text evidence="1">Belongs to the short-chain dehydrogenases/reductases (SDR) family.</text>
</comment>
<dbReference type="PANTHER" id="PTHR48107">
    <property type="entry name" value="NADPH-DEPENDENT ALDEHYDE REDUCTASE-LIKE PROTEIN, CHLOROPLASTIC-RELATED"/>
    <property type="match status" value="1"/>
</dbReference>
<reference evidence="3" key="1">
    <citation type="submission" date="2022-05" db="EMBL/GenBank/DDBJ databases">
        <title>The Musa troglodytarum L. genome provides insights into the mechanism of non-climacteric behaviour and enrichment of carotenoids.</title>
        <authorList>
            <person name="Wang J."/>
        </authorList>
    </citation>
    <scope>NUCLEOTIDE SEQUENCE</scope>
    <source>
        <tissue evidence="3">Leaf</tissue>
    </source>
</reference>
<evidence type="ECO:0000256" key="1">
    <source>
        <dbReference type="ARBA" id="ARBA00006484"/>
    </source>
</evidence>
<dbReference type="OrthoDB" id="1669814at2759"/>
<name>A0A9E7GK95_9LILI</name>
<dbReference type="SUPFAM" id="SSF51735">
    <property type="entry name" value="NAD(P)-binding Rossmann-fold domains"/>
    <property type="match status" value="1"/>
</dbReference>
<dbReference type="GO" id="GO:0016614">
    <property type="term" value="F:oxidoreductase activity, acting on CH-OH group of donors"/>
    <property type="evidence" value="ECO:0007669"/>
    <property type="project" value="UniProtKB-ARBA"/>
</dbReference>
<protein>
    <submittedName>
        <fullName evidence="3">Short-chain type dehydrogenase</fullName>
    </submittedName>
</protein>
<dbReference type="InterPro" id="IPR002347">
    <property type="entry name" value="SDR_fam"/>
</dbReference>
<dbReference type="PANTHER" id="PTHR48107:SF7">
    <property type="entry name" value="RE15974P"/>
    <property type="match status" value="1"/>
</dbReference>
<dbReference type="Proteomes" id="UP001055439">
    <property type="component" value="Chromosome 7"/>
</dbReference>
<evidence type="ECO:0000313" key="3">
    <source>
        <dbReference type="EMBL" id="URE16360.1"/>
    </source>
</evidence>
<dbReference type="AlphaFoldDB" id="A0A9E7GK95"/>
<dbReference type="Gene3D" id="3.40.50.720">
    <property type="entry name" value="NAD(P)-binding Rossmann-like Domain"/>
    <property type="match status" value="1"/>
</dbReference>
<organism evidence="3 4">
    <name type="scientific">Musa troglodytarum</name>
    <name type="common">fe'i banana</name>
    <dbReference type="NCBI Taxonomy" id="320322"/>
    <lineage>
        <taxon>Eukaryota</taxon>
        <taxon>Viridiplantae</taxon>
        <taxon>Streptophyta</taxon>
        <taxon>Embryophyta</taxon>
        <taxon>Tracheophyta</taxon>
        <taxon>Spermatophyta</taxon>
        <taxon>Magnoliopsida</taxon>
        <taxon>Liliopsida</taxon>
        <taxon>Zingiberales</taxon>
        <taxon>Musaceae</taxon>
        <taxon>Musa</taxon>
    </lineage>
</organism>
<keyword evidence="4" id="KW-1185">Reference proteome</keyword>
<dbReference type="InterPro" id="IPR036291">
    <property type="entry name" value="NAD(P)-bd_dom_sf"/>
</dbReference>
<gene>
    <name evidence="3" type="ORF">MUK42_10592</name>
</gene>
<evidence type="ECO:0000313" key="4">
    <source>
        <dbReference type="Proteomes" id="UP001055439"/>
    </source>
</evidence>
<proteinExistence type="inferred from homology"/>
<dbReference type="EMBL" id="CP097509">
    <property type="protein sequence ID" value="URE16360.1"/>
    <property type="molecule type" value="Genomic_DNA"/>
</dbReference>